<reference evidence="1 2" key="2">
    <citation type="journal article" date="2022" name="Mol. Biol. Evol.">
        <title>Comparative Genomics Reveals Insights into the Divergent Evolution of Astigmatic Mites and Household Pest Adaptations.</title>
        <authorList>
            <person name="Xiong Q."/>
            <person name="Wan A.T."/>
            <person name="Liu X."/>
            <person name="Fung C.S."/>
            <person name="Xiao X."/>
            <person name="Malainual N."/>
            <person name="Hou J."/>
            <person name="Wang L."/>
            <person name="Wang M."/>
            <person name="Yang K.Y."/>
            <person name="Cui Y."/>
            <person name="Leung E.L."/>
            <person name="Nong W."/>
            <person name="Shin S.K."/>
            <person name="Au S.W."/>
            <person name="Jeong K.Y."/>
            <person name="Chew F.T."/>
            <person name="Hui J.H."/>
            <person name="Leung T.F."/>
            <person name="Tungtrongchitr A."/>
            <person name="Zhong N."/>
            <person name="Liu Z."/>
            <person name="Tsui S.K."/>
        </authorList>
    </citation>
    <scope>NUCLEOTIDE SEQUENCE [LARGE SCALE GENOMIC DNA]</scope>
    <source>
        <strain evidence="1">Derp</strain>
    </source>
</reference>
<comment type="caution">
    <text evidence="1">The sequence shown here is derived from an EMBL/GenBank/DDBJ whole genome shotgun (WGS) entry which is preliminary data.</text>
</comment>
<evidence type="ECO:0000313" key="2">
    <source>
        <dbReference type="Proteomes" id="UP000887458"/>
    </source>
</evidence>
<feature type="non-terminal residue" evidence="1">
    <location>
        <position position="44"/>
    </location>
</feature>
<dbReference type="EMBL" id="NJHN03000040">
    <property type="protein sequence ID" value="KAH9421498.1"/>
    <property type="molecule type" value="Genomic_DNA"/>
</dbReference>
<evidence type="ECO:0000313" key="1">
    <source>
        <dbReference type="EMBL" id="KAH9421498.1"/>
    </source>
</evidence>
<reference evidence="1 2" key="1">
    <citation type="journal article" date="2018" name="J. Allergy Clin. Immunol.">
        <title>High-quality assembly of Dermatophagoides pteronyssinus genome and transcriptome reveals a wide range of novel allergens.</title>
        <authorList>
            <person name="Liu X.Y."/>
            <person name="Yang K.Y."/>
            <person name="Wang M.Q."/>
            <person name="Kwok J.S."/>
            <person name="Zeng X."/>
            <person name="Yang Z."/>
            <person name="Xiao X.J."/>
            <person name="Lau C.P."/>
            <person name="Li Y."/>
            <person name="Huang Z.M."/>
            <person name="Ba J.G."/>
            <person name="Yim A.K."/>
            <person name="Ouyang C.Y."/>
            <person name="Ngai S.M."/>
            <person name="Chan T.F."/>
            <person name="Leung E.L."/>
            <person name="Liu L."/>
            <person name="Liu Z.G."/>
            <person name="Tsui S.K."/>
        </authorList>
    </citation>
    <scope>NUCLEOTIDE SEQUENCE [LARGE SCALE GENOMIC DNA]</scope>
    <source>
        <strain evidence="1">Derp</strain>
    </source>
</reference>
<protein>
    <submittedName>
        <fullName evidence="1">Uncharacterized protein</fullName>
    </submittedName>
</protein>
<dbReference type="Proteomes" id="UP000887458">
    <property type="component" value="Unassembled WGS sequence"/>
</dbReference>
<organism evidence="1 2">
    <name type="scientific">Dermatophagoides pteronyssinus</name>
    <name type="common">European house dust mite</name>
    <dbReference type="NCBI Taxonomy" id="6956"/>
    <lineage>
        <taxon>Eukaryota</taxon>
        <taxon>Metazoa</taxon>
        <taxon>Ecdysozoa</taxon>
        <taxon>Arthropoda</taxon>
        <taxon>Chelicerata</taxon>
        <taxon>Arachnida</taxon>
        <taxon>Acari</taxon>
        <taxon>Acariformes</taxon>
        <taxon>Sarcoptiformes</taxon>
        <taxon>Astigmata</taxon>
        <taxon>Psoroptidia</taxon>
        <taxon>Analgoidea</taxon>
        <taxon>Pyroglyphidae</taxon>
        <taxon>Dermatophagoidinae</taxon>
        <taxon>Dermatophagoides</taxon>
    </lineage>
</organism>
<sequence>MDGMDGMDGKDGITYGNIFGTAGKSSGIREMSTLELDNNIPYIK</sequence>
<proteinExistence type="predicted"/>
<name>A0ABQ8JFX5_DERPT</name>
<gene>
    <name evidence="1" type="ORF">DERP_012230</name>
</gene>
<keyword evidence="2" id="KW-1185">Reference proteome</keyword>
<accession>A0ABQ8JFX5</accession>